<evidence type="ECO:0000259" key="4">
    <source>
        <dbReference type="Pfam" id="PF15612"/>
    </source>
</evidence>
<feature type="domain" description="WHIM1" evidence="4">
    <location>
        <begin position="109"/>
        <end position="143"/>
    </location>
</feature>
<keyword evidence="6" id="KW-1185">Reference proteome</keyword>
<name>A0A433QG74_9FUNG</name>
<feature type="compositionally biased region" description="Basic and acidic residues" evidence="3">
    <location>
        <begin position="350"/>
        <end position="377"/>
    </location>
</feature>
<dbReference type="PANTHER" id="PTHR42107:SF1">
    <property type="entry name" value="WHIM1 DOMAIN-CONTAINING PROTEIN"/>
    <property type="match status" value="1"/>
</dbReference>
<dbReference type="InterPro" id="IPR028942">
    <property type="entry name" value="WHIM1_dom"/>
</dbReference>
<evidence type="ECO:0000313" key="6">
    <source>
        <dbReference type="Proteomes" id="UP000274822"/>
    </source>
</evidence>
<comment type="caution">
    <text evidence="5">The sequence shown here is derived from an EMBL/GenBank/DDBJ whole genome shotgun (WGS) entry which is preliminary data.</text>
</comment>
<keyword evidence="2" id="KW-0539">Nucleus</keyword>
<protein>
    <recommendedName>
        <fullName evidence="4">WHIM1 domain-containing protein</fullName>
    </recommendedName>
</protein>
<feature type="region of interest" description="Disordered" evidence="3">
    <location>
        <begin position="422"/>
        <end position="486"/>
    </location>
</feature>
<dbReference type="Proteomes" id="UP000274822">
    <property type="component" value="Unassembled WGS sequence"/>
</dbReference>
<feature type="compositionally biased region" description="Basic and acidic residues" evidence="3">
    <location>
        <begin position="432"/>
        <end position="462"/>
    </location>
</feature>
<accession>A0A433QG74</accession>
<reference evidence="5 6" key="1">
    <citation type="journal article" date="2018" name="New Phytol.">
        <title>Phylogenomics of Endogonaceae and evolution of mycorrhizas within Mucoromycota.</title>
        <authorList>
            <person name="Chang Y."/>
            <person name="Desiro A."/>
            <person name="Na H."/>
            <person name="Sandor L."/>
            <person name="Lipzen A."/>
            <person name="Clum A."/>
            <person name="Barry K."/>
            <person name="Grigoriev I.V."/>
            <person name="Martin F.M."/>
            <person name="Stajich J.E."/>
            <person name="Smith M.E."/>
            <person name="Bonito G."/>
            <person name="Spatafora J.W."/>
        </authorList>
    </citation>
    <scope>NUCLEOTIDE SEQUENCE [LARGE SCALE GENOMIC DNA]</scope>
    <source>
        <strain evidence="5 6">AD002</strain>
    </source>
</reference>
<evidence type="ECO:0000256" key="3">
    <source>
        <dbReference type="SAM" id="MobiDB-lite"/>
    </source>
</evidence>
<evidence type="ECO:0000256" key="1">
    <source>
        <dbReference type="ARBA" id="ARBA00004123"/>
    </source>
</evidence>
<comment type="subcellular location">
    <subcellularLocation>
        <location evidence="1">Nucleus</location>
    </subcellularLocation>
</comment>
<dbReference type="EMBL" id="RBNJ01006121">
    <property type="protein sequence ID" value="RUS28796.1"/>
    <property type="molecule type" value="Genomic_DNA"/>
</dbReference>
<feature type="region of interest" description="Disordered" evidence="3">
    <location>
        <begin position="294"/>
        <end position="409"/>
    </location>
</feature>
<dbReference type="PANTHER" id="PTHR42107">
    <property type="entry name" value="YALI0D24453P"/>
    <property type="match status" value="1"/>
</dbReference>
<dbReference type="GO" id="GO:0005634">
    <property type="term" value="C:nucleus"/>
    <property type="evidence" value="ECO:0007669"/>
    <property type="project" value="UniProtKB-SubCell"/>
</dbReference>
<dbReference type="AlphaFoldDB" id="A0A433QG74"/>
<sequence length="486" mass="55572">MTMTDDSPSQTNLANRWETAFVCAYCATFISLLKDLPEFAPQNLELALHNTSGNRSELLDSIHCVFLTTLLNRKKPVEPSSWQRLLSETIDGKLRTGELDLRYNPFKATQNYYSWDPTIKLHVLKSLVEWQLTDSLVVRDLIERYYSKTDAARRRDGPNPLEVAPLGYDSKKRAYWHFGNSARLWREKPGVKKEISSNWESVTTTLEELRVFVHTLKDSSSRLEKQLHSSIKNELIPRIEAAELRRERAERTRGRLMAMHLTNEVRETRTRATRKPVKYNFDDEDEDEFLEYQDGYDDDEMERGSSASSRSAKRSGSRMEERKPTRVSARVRGQVISSSYESGVGASGGEFERMDVENENADSHAESESSFRWRDDGCDSISAPEEDAGSEYRGSEDEDLGGYGFAKRRKISEKTNIKTNLKVGLQNENGAEAERNEQVNEEKEEIGNGRADTEGNWKHVENEVFGDSSDEKLSDVESVFDEEVVV</sequence>
<proteinExistence type="predicted"/>
<gene>
    <name evidence="5" type="ORF">BC938DRAFT_481437</name>
</gene>
<organism evidence="5 6">
    <name type="scientific">Jimgerdemannia flammicorona</name>
    <dbReference type="NCBI Taxonomy" id="994334"/>
    <lineage>
        <taxon>Eukaryota</taxon>
        <taxon>Fungi</taxon>
        <taxon>Fungi incertae sedis</taxon>
        <taxon>Mucoromycota</taxon>
        <taxon>Mucoromycotina</taxon>
        <taxon>Endogonomycetes</taxon>
        <taxon>Endogonales</taxon>
        <taxon>Endogonaceae</taxon>
        <taxon>Jimgerdemannia</taxon>
    </lineage>
</organism>
<dbReference type="Pfam" id="PF15612">
    <property type="entry name" value="WHIM1"/>
    <property type="match status" value="1"/>
</dbReference>
<evidence type="ECO:0000313" key="5">
    <source>
        <dbReference type="EMBL" id="RUS28796.1"/>
    </source>
</evidence>
<evidence type="ECO:0000256" key="2">
    <source>
        <dbReference type="ARBA" id="ARBA00023242"/>
    </source>
</evidence>